<proteinExistence type="predicted"/>
<organism evidence="1 2">
    <name type="scientific">Kouleothrix aurantiaca</name>
    <dbReference type="NCBI Taxonomy" id="186479"/>
    <lineage>
        <taxon>Bacteria</taxon>
        <taxon>Bacillati</taxon>
        <taxon>Chloroflexota</taxon>
        <taxon>Chloroflexia</taxon>
        <taxon>Chloroflexales</taxon>
        <taxon>Roseiflexineae</taxon>
        <taxon>Roseiflexaceae</taxon>
        <taxon>Kouleothrix</taxon>
    </lineage>
</organism>
<protein>
    <submittedName>
        <fullName evidence="1">Uncharacterized protein</fullName>
    </submittedName>
</protein>
<gene>
    <name evidence="1" type="ORF">SE17_19935</name>
</gene>
<dbReference type="Pfam" id="PF25681">
    <property type="entry name" value="Phage_TTP_17"/>
    <property type="match status" value="1"/>
</dbReference>
<dbReference type="AlphaFoldDB" id="A0A0P9DF04"/>
<keyword evidence="2" id="KW-1185">Reference proteome</keyword>
<dbReference type="InterPro" id="IPR058154">
    <property type="entry name" value="Bxb1_TTP-like"/>
</dbReference>
<sequence>MPEVISDIVVTSARLWRSPTGTALPLDTVDVDAAWPMGWVDVGYTLEPVKAQYTFDVLDVMVQQEMGAVKRIRIKEALKLSTVLAELTAANLSMAFAGEVTSAAATSTLAGYEEFSIGGKYELPESQWGIEGSFVDEDEVLRPIRVFVWRATAAAGGELAFNREAVAGVPLEVSALHDLTKAKGRRLLAARRVLEDPTA</sequence>
<accession>A0A0P9DF04</accession>
<dbReference type="EMBL" id="LJCR01000825">
    <property type="protein sequence ID" value="KPV51663.1"/>
    <property type="molecule type" value="Genomic_DNA"/>
</dbReference>
<name>A0A0P9DF04_9CHLR</name>
<evidence type="ECO:0000313" key="2">
    <source>
        <dbReference type="Proteomes" id="UP000050509"/>
    </source>
</evidence>
<comment type="caution">
    <text evidence="1">The sequence shown here is derived from an EMBL/GenBank/DDBJ whole genome shotgun (WGS) entry which is preliminary data.</text>
</comment>
<reference evidence="1 2" key="1">
    <citation type="submission" date="2015-09" db="EMBL/GenBank/DDBJ databases">
        <title>Draft genome sequence of Kouleothrix aurantiaca JCM 19913.</title>
        <authorList>
            <person name="Hemp J."/>
        </authorList>
    </citation>
    <scope>NUCLEOTIDE SEQUENCE [LARGE SCALE GENOMIC DNA]</scope>
    <source>
        <strain evidence="1 2">COM-B</strain>
    </source>
</reference>
<dbReference type="Proteomes" id="UP000050509">
    <property type="component" value="Unassembled WGS sequence"/>
</dbReference>
<evidence type="ECO:0000313" key="1">
    <source>
        <dbReference type="EMBL" id="KPV51663.1"/>
    </source>
</evidence>